<proteinExistence type="predicted"/>
<evidence type="ECO:0000313" key="2">
    <source>
        <dbReference type="EMBL" id="OKH36913.1"/>
    </source>
</evidence>
<dbReference type="Proteomes" id="UP000185860">
    <property type="component" value="Unassembled WGS sequence"/>
</dbReference>
<accession>A0A1U7IIC9</accession>
<dbReference type="AlphaFoldDB" id="A0A1U7IIC9"/>
<evidence type="ECO:0000256" key="1">
    <source>
        <dbReference type="SAM" id="Phobius"/>
    </source>
</evidence>
<keyword evidence="1" id="KW-0812">Transmembrane</keyword>
<dbReference type="RefSeq" id="WP_073594490.1">
    <property type="nucleotide sequence ID" value="NZ_MRCE01000014.1"/>
</dbReference>
<feature type="transmembrane region" description="Helical" evidence="1">
    <location>
        <begin position="84"/>
        <end position="100"/>
    </location>
</feature>
<evidence type="ECO:0000313" key="3">
    <source>
        <dbReference type="Proteomes" id="UP000185860"/>
    </source>
</evidence>
<reference evidence="2 3" key="1">
    <citation type="submission" date="2016-11" db="EMBL/GenBank/DDBJ databases">
        <title>Draft Genome Sequences of Nine Cyanobacterial Strains from Diverse Habitats.</title>
        <authorList>
            <person name="Zhu T."/>
            <person name="Hou S."/>
            <person name="Lu X."/>
            <person name="Hess W.R."/>
        </authorList>
    </citation>
    <scope>NUCLEOTIDE SEQUENCE [LARGE SCALE GENOMIC DNA]</scope>
    <source>
        <strain evidence="2 3">IAM M-71</strain>
    </source>
</reference>
<name>A0A1U7IIC9_9CYAN</name>
<comment type="caution">
    <text evidence="2">The sequence shown here is derived from an EMBL/GenBank/DDBJ whole genome shotgun (WGS) entry which is preliminary data.</text>
</comment>
<sequence length="105" mass="11654">MNRLTLNEGKKKLFSAIKVVSPVFMVGAIGLELWNLETKLTTNQFPSSLVPILWLGHLAIVSHLIEAVVAAIYAPAKKHKPIQYGIYTFFVGTVGLLELFESDQK</sequence>
<feature type="transmembrane region" description="Helical" evidence="1">
    <location>
        <begin position="12"/>
        <end position="31"/>
    </location>
</feature>
<gene>
    <name evidence="2" type="ORF">NIES2119_15970</name>
</gene>
<keyword evidence="1" id="KW-0472">Membrane</keyword>
<organism evidence="2 3">
    <name type="scientific">[Phormidium ambiguum] IAM M-71</name>
    <dbReference type="NCBI Taxonomy" id="454136"/>
    <lineage>
        <taxon>Bacteria</taxon>
        <taxon>Bacillati</taxon>
        <taxon>Cyanobacteriota</taxon>
        <taxon>Cyanophyceae</taxon>
        <taxon>Oscillatoriophycideae</taxon>
        <taxon>Aerosakkonematales</taxon>
        <taxon>Aerosakkonemataceae</taxon>
        <taxon>Floridanema</taxon>
    </lineage>
</organism>
<dbReference type="EMBL" id="MRCE01000014">
    <property type="protein sequence ID" value="OKH36913.1"/>
    <property type="molecule type" value="Genomic_DNA"/>
</dbReference>
<keyword evidence="1" id="KW-1133">Transmembrane helix</keyword>
<protein>
    <recommendedName>
        <fullName evidence="4">DUF4499 domain-containing protein</fullName>
    </recommendedName>
</protein>
<evidence type="ECO:0008006" key="4">
    <source>
        <dbReference type="Google" id="ProtNLM"/>
    </source>
</evidence>
<dbReference type="STRING" id="454136.NIES2119_15970"/>
<dbReference type="OrthoDB" id="573258at2"/>
<feature type="transmembrane region" description="Helical" evidence="1">
    <location>
        <begin position="51"/>
        <end position="72"/>
    </location>
</feature>